<dbReference type="InterPro" id="IPR015424">
    <property type="entry name" value="PyrdxlP-dep_Trfase"/>
</dbReference>
<evidence type="ECO:0000313" key="13">
    <source>
        <dbReference type="Proteomes" id="UP000298663"/>
    </source>
</evidence>
<evidence type="ECO:0000256" key="2">
    <source>
        <dbReference type="ARBA" id="ARBA00005038"/>
    </source>
</evidence>
<evidence type="ECO:0000256" key="8">
    <source>
        <dbReference type="ARBA" id="ARBA00029853"/>
    </source>
</evidence>
<sequence>MASFLESTTAFATKAIHAGQGSEHRSDTQVVPPLSLSSTHRWDAPGELRGHEYIRLGNPTRDALENALASLEDAKYAKTFPCGLAAAYCLMSFCNPGDHILAADCMYGGVRKQLSLVHKSKHSIELDFADFKYVDEFKRLLKPNTKMVWIESPSNPKLEIVDIQTIVATTKEFNKNIVVCIDSTFASSYFQKPLNLGVDAVMHSMTKYLNGHSDVLMGCVMTNDEKIEEHLKFSQDVMGIVPSTFDCYMANRSLKTLPLRMEKHMENALAIAQFLESHPAVESVSYPALPSHPQHDVYKKQMTGMSGMIAFFLKGKLKNIKEFLGHLKIITLAESLGGCESLIEVPLVMTQRITSEEDLIRMGITVNLVRISVGVEDVKDLIADLEQALSAMTRAQK</sequence>
<dbReference type="SUPFAM" id="SSF53383">
    <property type="entry name" value="PLP-dependent transferases"/>
    <property type="match status" value="1"/>
</dbReference>
<protein>
    <recommendedName>
        <fullName evidence="4">cystathionine gamma-lyase</fullName>
        <ecNumber evidence="4">4.4.1.1</ecNumber>
    </recommendedName>
    <alternativeName>
        <fullName evidence="8">Gamma-cystathionase</fullName>
    </alternativeName>
</protein>
<reference evidence="12 13" key="2">
    <citation type="journal article" date="2019" name="G3 (Bethesda)">
        <title>Hybrid Assembly of the Genome of the Entomopathogenic Nematode Steinernema carpocapsae Identifies the X-Chromosome.</title>
        <authorList>
            <person name="Serra L."/>
            <person name="Macchietto M."/>
            <person name="Macias-Munoz A."/>
            <person name="McGill C.J."/>
            <person name="Rodriguez I.M."/>
            <person name="Rodriguez B."/>
            <person name="Murad R."/>
            <person name="Mortazavi A."/>
        </authorList>
    </citation>
    <scope>NUCLEOTIDE SEQUENCE [LARGE SCALE GENOMIC DNA]</scope>
    <source>
        <strain evidence="12 13">ALL</strain>
    </source>
</reference>
<keyword evidence="5 9" id="KW-0663">Pyridoxal phosphate</keyword>
<dbReference type="Gene3D" id="3.90.1150.10">
    <property type="entry name" value="Aspartate Aminotransferase, domain 1"/>
    <property type="match status" value="1"/>
</dbReference>
<proteinExistence type="inferred from homology"/>
<keyword evidence="13" id="KW-1185">Reference proteome</keyword>
<name>A0A4U8URI2_STECR</name>
<dbReference type="OrthoDB" id="3512640at2759"/>
<keyword evidence="7" id="KW-0456">Lyase</keyword>
<dbReference type="InterPro" id="IPR000277">
    <property type="entry name" value="Cys/Met-Metab_PyrdxlP-dep_enz"/>
</dbReference>
<dbReference type="Gene3D" id="3.40.640.10">
    <property type="entry name" value="Type I PLP-dependent aspartate aminotransferase-like (Major domain)"/>
    <property type="match status" value="1"/>
</dbReference>
<dbReference type="PIRSF" id="PIRSF001434">
    <property type="entry name" value="CGS"/>
    <property type="match status" value="1"/>
</dbReference>
<dbReference type="GO" id="GO:0019346">
    <property type="term" value="P:transsulfuration"/>
    <property type="evidence" value="ECO:0007669"/>
    <property type="project" value="InterPro"/>
</dbReference>
<dbReference type="GO" id="GO:0005737">
    <property type="term" value="C:cytoplasm"/>
    <property type="evidence" value="ECO:0007669"/>
    <property type="project" value="TreeGrafter"/>
</dbReference>
<dbReference type="InterPro" id="IPR015421">
    <property type="entry name" value="PyrdxlP-dep_Trfase_major"/>
</dbReference>
<feature type="modified residue" description="N6-(pyridoxal phosphate)lysine" evidence="9">
    <location>
        <position position="207"/>
    </location>
</feature>
<keyword evidence="6" id="KW-0028">Amino-acid biosynthesis</keyword>
<dbReference type="PANTHER" id="PTHR11808">
    <property type="entry name" value="TRANS-SULFURATION ENZYME FAMILY MEMBER"/>
    <property type="match status" value="1"/>
</dbReference>
<dbReference type="CDD" id="cd00614">
    <property type="entry name" value="CGS_like"/>
    <property type="match status" value="1"/>
</dbReference>
<comment type="cofactor">
    <cofactor evidence="1 10">
        <name>pyridoxal 5'-phosphate</name>
        <dbReference type="ChEBI" id="CHEBI:597326"/>
    </cofactor>
</comment>
<evidence type="ECO:0000256" key="10">
    <source>
        <dbReference type="RuleBase" id="RU362118"/>
    </source>
</evidence>
<dbReference type="EC" id="4.4.1.1" evidence="4"/>
<feature type="region of interest" description="Disordered" evidence="11">
    <location>
        <begin position="17"/>
        <end position="43"/>
    </location>
</feature>
<dbReference type="GO" id="GO:0019343">
    <property type="term" value="P:cysteine biosynthetic process via cystathionine"/>
    <property type="evidence" value="ECO:0007669"/>
    <property type="project" value="TreeGrafter"/>
</dbReference>
<dbReference type="Pfam" id="PF01053">
    <property type="entry name" value="Cys_Met_Meta_PP"/>
    <property type="match status" value="1"/>
</dbReference>
<evidence type="ECO:0000256" key="6">
    <source>
        <dbReference type="ARBA" id="ARBA00023192"/>
    </source>
</evidence>
<organism evidence="12 13">
    <name type="scientific">Steinernema carpocapsae</name>
    <name type="common">Entomopathogenic nematode</name>
    <dbReference type="NCBI Taxonomy" id="34508"/>
    <lineage>
        <taxon>Eukaryota</taxon>
        <taxon>Metazoa</taxon>
        <taxon>Ecdysozoa</taxon>
        <taxon>Nematoda</taxon>
        <taxon>Chromadorea</taxon>
        <taxon>Rhabditida</taxon>
        <taxon>Tylenchina</taxon>
        <taxon>Panagrolaimomorpha</taxon>
        <taxon>Strongyloidoidea</taxon>
        <taxon>Steinernematidae</taxon>
        <taxon>Steinernema</taxon>
    </lineage>
</organism>
<dbReference type="PANTHER" id="PTHR11808:SF15">
    <property type="entry name" value="CYSTATHIONINE GAMMA-LYASE"/>
    <property type="match status" value="1"/>
</dbReference>
<comment type="caution">
    <text evidence="12">The sequence shown here is derived from an EMBL/GenBank/DDBJ whole genome shotgun (WGS) entry which is preliminary data.</text>
</comment>
<evidence type="ECO:0000256" key="4">
    <source>
        <dbReference type="ARBA" id="ARBA00012085"/>
    </source>
</evidence>
<dbReference type="EMBL" id="AZBU02000001">
    <property type="protein sequence ID" value="TMS35125.1"/>
    <property type="molecule type" value="Genomic_DNA"/>
</dbReference>
<comment type="pathway">
    <text evidence="2">Amino-acid biosynthesis; L-cysteine biosynthesis; L-cysteine from L-homocysteine and L-serine: step 2/2.</text>
</comment>
<accession>A0A4U8URI2</accession>
<dbReference type="UniPathway" id="UPA00136">
    <property type="reaction ID" value="UER00202"/>
</dbReference>
<dbReference type="GO" id="GO:0030170">
    <property type="term" value="F:pyridoxal phosphate binding"/>
    <property type="evidence" value="ECO:0007669"/>
    <property type="project" value="InterPro"/>
</dbReference>
<evidence type="ECO:0000256" key="9">
    <source>
        <dbReference type="PIRSR" id="PIRSR001434-2"/>
    </source>
</evidence>
<evidence type="ECO:0000256" key="11">
    <source>
        <dbReference type="SAM" id="MobiDB-lite"/>
    </source>
</evidence>
<dbReference type="EMBL" id="CM016762">
    <property type="protein sequence ID" value="TMS35125.1"/>
    <property type="molecule type" value="Genomic_DNA"/>
</dbReference>
<dbReference type="STRING" id="34508.A0A4U8URI2"/>
<evidence type="ECO:0000256" key="5">
    <source>
        <dbReference type="ARBA" id="ARBA00022898"/>
    </source>
</evidence>
<dbReference type="FunFam" id="3.90.1150.10:FF:000008">
    <property type="entry name" value="Cystathionine gamma-synthase"/>
    <property type="match status" value="1"/>
</dbReference>
<evidence type="ECO:0000256" key="3">
    <source>
        <dbReference type="ARBA" id="ARBA00009077"/>
    </source>
</evidence>
<evidence type="ECO:0000256" key="1">
    <source>
        <dbReference type="ARBA" id="ARBA00001933"/>
    </source>
</evidence>
<evidence type="ECO:0000256" key="7">
    <source>
        <dbReference type="ARBA" id="ARBA00023239"/>
    </source>
</evidence>
<keyword evidence="6" id="KW-0198">Cysteine biosynthesis</keyword>
<comment type="similarity">
    <text evidence="3 10">Belongs to the trans-sulfuration enzymes family.</text>
</comment>
<dbReference type="FunFam" id="3.40.640.10:FF:000046">
    <property type="entry name" value="Cystathionine gamma-lyase"/>
    <property type="match status" value="1"/>
</dbReference>
<gene>
    <name evidence="12" type="ORF">L596_002588</name>
</gene>
<evidence type="ECO:0000313" key="12">
    <source>
        <dbReference type="EMBL" id="TMS35125.1"/>
    </source>
</evidence>
<dbReference type="InterPro" id="IPR015422">
    <property type="entry name" value="PyrdxlP-dep_Trfase_small"/>
</dbReference>
<reference evidence="12 13" key="1">
    <citation type="journal article" date="2015" name="Genome Biol.">
        <title>Comparative genomics of Steinernema reveals deeply conserved gene regulatory networks.</title>
        <authorList>
            <person name="Dillman A.R."/>
            <person name="Macchietto M."/>
            <person name="Porter C.F."/>
            <person name="Rogers A."/>
            <person name="Williams B."/>
            <person name="Antoshechkin I."/>
            <person name="Lee M.M."/>
            <person name="Goodwin Z."/>
            <person name="Lu X."/>
            <person name="Lewis E.E."/>
            <person name="Goodrich-Blair H."/>
            <person name="Stock S.P."/>
            <person name="Adams B.J."/>
            <person name="Sternberg P.W."/>
            <person name="Mortazavi A."/>
        </authorList>
    </citation>
    <scope>NUCLEOTIDE SEQUENCE [LARGE SCALE GENOMIC DNA]</scope>
    <source>
        <strain evidence="12 13">ALL</strain>
    </source>
</reference>
<dbReference type="Proteomes" id="UP000298663">
    <property type="component" value="Chromosome X"/>
</dbReference>
<dbReference type="AlphaFoldDB" id="A0A4U8URI2"/>
<dbReference type="GO" id="GO:0004123">
    <property type="term" value="F:cystathionine gamma-lyase activity"/>
    <property type="evidence" value="ECO:0007669"/>
    <property type="project" value="TreeGrafter"/>
</dbReference>